<gene>
    <name evidence="3" type="ORF">BO80DRAFT_269322</name>
</gene>
<dbReference type="VEuPathDB" id="FungiDB:BO80DRAFT_269322"/>
<dbReference type="AlphaFoldDB" id="A0A395H9A7"/>
<keyword evidence="2" id="KW-0472">Membrane</keyword>
<dbReference type="GeneID" id="37219679"/>
<dbReference type="EMBL" id="KZ824426">
    <property type="protein sequence ID" value="RAL03745.1"/>
    <property type="molecule type" value="Genomic_DNA"/>
</dbReference>
<sequence length="197" mass="21725">MGWDWICPGHTHGLELVLLLSRLFFFLLLADCWLLAGWLVLRILTHPLQVSSHARPPPPLPPLVFLSVCLPPSRRHPPLSLSPLASSSVFFLLPTPSLSRPPSQFPLFTFLRTLVIPFFCCFVLSRPWIRWLTIQAEIFSRRLSTLSRSPGLASDAKPKSAPGHLTGPVCGSSRNSDPIIQSSPILACLALLPPSPT</sequence>
<keyword evidence="4" id="KW-1185">Reference proteome</keyword>
<evidence type="ECO:0000313" key="3">
    <source>
        <dbReference type="EMBL" id="RAL03745.1"/>
    </source>
</evidence>
<feature type="region of interest" description="Disordered" evidence="1">
    <location>
        <begin position="148"/>
        <end position="174"/>
    </location>
</feature>
<keyword evidence="2" id="KW-1133">Transmembrane helix</keyword>
<evidence type="ECO:0000256" key="2">
    <source>
        <dbReference type="SAM" id="Phobius"/>
    </source>
</evidence>
<protein>
    <submittedName>
        <fullName evidence="3">Uncharacterized protein</fullName>
    </submittedName>
</protein>
<dbReference type="RefSeq" id="XP_025578072.1">
    <property type="nucleotide sequence ID" value="XM_025714814.1"/>
</dbReference>
<organism evidence="3 4">
    <name type="scientific">Aspergillus ibericus CBS 121593</name>
    <dbReference type="NCBI Taxonomy" id="1448316"/>
    <lineage>
        <taxon>Eukaryota</taxon>
        <taxon>Fungi</taxon>
        <taxon>Dikarya</taxon>
        <taxon>Ascomycota</taxon>
        <taxon>Pezizomycotina</taxon>
        <taxon>Eurotiomycetes</taxon>
        <taxon>Eurotiomycetidae</taxon>
        <taxon>Eurotiales</taxon>
        <taxon>Aspergillaceae</taxon>
        <taxon>Aspergillus</taxon>
        <taxon>Aspergillus subgen. Circumdati</taxon>
    </lineage>
</organism>
<evidence type="ECO:0000256" key="1">
    <source>
        <dbReference type="SAM" id="MobiDB-lite"/>
    </source>
</evidence>
<evidence type="ECO:0000313" key="4">
    <source>
        <dbReference type="Proteomes" id="UP000249402"/>
    </source>
</evidence>
<keyword evidence="2" id="KW-0812">Transmembrane</keyword>
<name>A0A395H9A7_9EURO</name>
<feature type="transmembrane region" description="Helical" evidence="2">
    <location>
        <begin position="23"/>
        <end position="45"/>
    </location>
</feature>
<accession>A0A395H9A7</accession>
<reference evidence="3 4" key="1">
    <citation type="submission" date="2018-02" db="EMBL/GenBank/DDBJ databases">
        <title>The genomes of Aspergillus section Nigri reveals drivers in fungal speciation.</title>
        <authorList>
            <consortium name="DOE Joint Genome Institute"/>
            <person name="Vesth T.C."/>
            <person name="Nybo J."/>
            <person name="Theobald S."/>
            <person name="Brandl J."/>
            <person name="Frisvad J.C."/>
            <person name="Nielsen K.F."/>
            <person name="Lyhne E.K."/>
            <person name="Kogle M.E."/>
            <person name="Kuo A."/>
            <person name="Riley R."/>
            <person name="Clum A."/>
            <person name="Nolan M."/>
            <person name="Lipzen A."/>
            <person name="Salamov A."/>
            <person name="Henrissat B."/>
            <person name="Wiebenga A."/>
            <person name="De vries R.P."/>
            <person name="Grigoriev I.V."/>
            <person name="Mortensen U.H."/>
            <person name="Andersen M.R."/>
            <person name="Baker S.E."/>
        </authorList>
    </citation>
    <scope>NUCLEOTIDE SEQUENCE [LARGE SCALE GENOMIC DNA]</scope>
    <source>
        <strain evidence="3 4">CBS 121593</strain>
    </source>
</reference>
<proteinExistence type="predicted"/>
<dbReference type="Proteomes" id="UP000249402">
    <property type="component" value="Unassembled WGS sequence"/>
</dbReference>